<proteinExistence type="predicted"/>
<gene>
    <name evidence="1" type="ORF">Vbra_13091</name>
</gene>
<dbReference type="EMBL" id="CDMY01000305">
    <property type="protein sequence ID" value="CEM01461.1"/>
    <property type="molecule type" value="Genomic_DNA"/>
</dbReference>
<sequence length="346" mass="37765">MNLVHKAAESSLGLFSQSFIDAYLTLITSHGADMTATSAAGYTPLHWAALFGSHCVAHWLCRQLTAEDVNRGQPNQPNRTPLAEAAYGLDDLIQREPHSRRIRSYKITIGVLLRAGAVPCIARMPTATQRQQHRHRQLVLAECTTVLGELSGAVMWAINAALSPQHDHSMLLARLLPLAPHHDGAHPYPSPSNMAFAPHMSIAWKIGAFLYEPSAAVVTIDEYLIGESPLRRRVRAAVGHFVESAATQTSSNREVVGGMASVGGVMVTVPPLQCFAVREGASVRRVGLREVVHRARMDEAARHGVEEGAINKGFNEHLGDQDCQFSWQQLGRIDRQTGLFVSLGIE</sequence>
<dbReference type="Proteomes" id="UP000041254">
    <property type="component" value="Unassembled WGS sequence"/>
</dbReference>
<protein>
    <submittedName>
        <fullName evidence="1">Uncharacterized protein</fullName>
    </submittedName>
</protein>
<name>A0A0G4ESS9_VITBC</name>
<dbReference type="InterPro" id="IPR036770">
    <property type="entry name" value="Ankyrin_rpt-contain_sf"/>
</dbReference>
<organism evidence="1 2">
    <name type="scientific">Vitrella brassicaformis (strain CCMP3155)</name>
    <dbReference type="NCBI Taxonomy" id="1169540"/>
    <lineage>
        <taxon>Eukaryota</taxon>
        <taxon>Sar</taxon>
        <taxon>Alveolata</taxon>
        <taxon>Colpodellida</taxon>
        <taxon>Vitrellaceae</taxon>
        <taxon>Vitrella</taxon>
    </lineage>
</organism>
<dbReference type="VEuPathDB" id="CryptoDB:Vbra_13091"/>
<dbReference type="InterPro" id="IPR002110">
    <property type="entry name" value="Ankyrin_rpt"/>
</dbReference>
<dbReference type="AlphaFoldDB" id="A0A0G4ESS9"/>
<dbReference type="PhylomeDB" id="A0A0G4ESS9"/>
<dbReference type="Gene3D" id="1.25.40.20">
    <property type="entry name" value="Ankyrin repeat-containing domain"/>
    <property type="match status" value="1"/>
</dbReference>
<dbReference type="Pfam" id="PF13606">
    <property type="entry name" value="Ank_3"/>
    <property type="match status" value="1"/>
</dbReference>
<accession>A0A0G4ESS9</accession>
<reference evidence="1 2" key="1">
    <citation type="submission" date="2014-11" db="EMBL/GenBank/DDBJ databases">
        <authorList>
            <person name="Zhu J."/>
            <person name="Qi W."/>
            <person name="Song R."/>
        </authorList>
    </citation>
    <scope>NUCLEOTIDE SEQUENCE [LARGE SCALE GENOMIC DNA]</scope>
</reference>
<keyword evidence="2" id="KW-1185">Reference proteome</keyword>
<evidence type="ECO:0000313" key="2">
    <source>
        <dbReference type="Proteomes" id="UP000041254"/>
    </source>
</evidence>
<dbReference type="InParanoid" id="A0A0G4ESS9"/>
<dbReference type="SUPFAM" id="SSF48403">
    <property type="entry name" value="Ankyrin repeat"/>
    <property type="match status" value="1"/>
</dbReference>
<evidence type="ECO:0000313" key="1">
    <source>
        <dbReference type="EMBL" id="CEM01461.1"/>
    </source>
</evidence>